<comment type="caution">
    <text evidence="6">The sequence shown here is derived from an EMBL/GenBank/DDBJ whole genome shotgun (WGS) entry which is preliminary data.</text>
</comment>
<dbReference type="PANTHER" id="PTHR21373:SF0">
    <property type="entry name" value="N-ALPHA-ACETYLTRANSFERASE 35, NATC AUXILIARY SUBUNIT"/>
    <property type="match status" value="1"/>
</dbReference>
<dbReference type="Pfam" id="PF25789">
    <property type="entry name" value="TPR_NAA35"/>
    <property type="match status" value="1"/>
</dbReference>
<evidence type="ECO:0000313" key="7">
    <source>
        <dbReference type="Proteomes" id="UP000011958"/>
    </source>
</evidence>
<dbReference type="OMA" id="QMEWIVQ"/>
<dbReference type="RefSeq" id="XP_007873908.1">
    <property type="nucleotide sequence ID" value="XM_007875717.1"/>
</dbReference>
<dbReference type="Proteomes" id="UP000011958">
    <property type="component" value="Unassembled WGS sequence"/>
</dbReference>
<dbReference type="STRING" id="1069680.M7NR71"/>
<feature type="domain" description="NAA35-like TPR repeats" evidence="5">
    <location>
        <begin position="325"/>
        <end position="689"/>
    </location>
</feature>
<dbReference type="HOGENOM" id="CLU_011757_0_0_1"/>
<dbReference type="OrthoDB" id="269405at2759"/>
<evidence type="ECO:0000256" key="1">
    <source>
        <dbReference type="ARBA" id="ARBA00004496"/>
    </source>
</evidence>
<dbReference type="InterPro" id="IPR057983">
    <property type="entry name" value="NAA35-like_N"/>
</dbReference>
<proteinExistence type="inferred from homology"/>
<dbReference type="PANTHER" id="PTHR21373">
    <property type="entry name" value="GLUCOSE REPRESSIBLE PROTEIN MAK10"/>
    <property type="match status" value="1"/>
</dbReference>
<sequence length="711" mass="83829">MEKEDIFVLSTFQQNQLSSFKDVTKEFFEALKDLSLGELVHDSSFSLEDSISALEMMDPKMDNGLEMNNEIIWDVEAELNPYKVLGLIDKAFAAEISWQSGYFLSQTVFTNVYIQKLLLERQGVIHINDFYLENKKKQTIYKDLVDVVLWPFMIASIKTCGIFCQIFNKGTLYEEEEVSFNSHGLSLLDNIDTAQILDLLRFSISWLDSHSSKFDEEDRKYIKVIQSRLETKISFLRALDFSSTVDSIKDLEYIINKENLIFDFGQEMDIFFSISVQAKLSTTMPPRPIMILPMDIAFNDFKHICEDFRRILLLSIANPSILTPSNILNFFKYFRAKKPASGIFIRTMLQSLFFSNNNMILNKYPVHQFVMDSISEIYSAKELFNVINKSNETYNDSKYSIFNSINNFIKTATPIYMNIFRIMCHNLSRQRRNFCKLILDLEFLQTEAENIDMQLHFHEDSIQKQDNIYPYIFSSWCFYEKLQIMILICFLGFELELHSSHELSLIYWYLDYLLKIYQTHLNKISSYNVRFFNKKYPTICFSEKNDTILVTQQMKFDQRWTNGLQLLCNSFYKLFLILKHFSLICSPNKPQAPKSFMYKQRFKPFLFLKTPEFLNYETFIKDSDMSDISIVELLKILIDNFSKAKTIFEIIKNTDPKISSMLLCYDDFQNNVKNIVELCLENELTCKIILEKYNHLWFPTISICQNHETLL</sequence>
<gene>
    <name evidence="6" type="ORF">PNEG_01932</name>
</gene>
<evidence type="ECO:0008006" key="8">
    <source>
        <dbReference type="Google" id="ProtNLM"/>
    </source>
</evidence>
<dbReference type="GO" id="GO:0031417">
    <property type="term" value="C:NatC complex"/>
    <property type="evidence" value="ECO:0007669"/>
    <property type="project" value="InterPro"/>
</dbReference>
<dbReference type="eggNOG" id="KOG2343">
    <property type="taxonomic scope" value="Eukaryota"/>
</dbReference>
<protein>
    <recommendedName>
        <fullName evidence="8">Mak10 subunit, NatC N(Alpha)-terminal acetyltransferase</fullName>
    </recommendedName>
</protein>
<keyword evidence="3" id="KW-0963">Cytoplasm</keyword>
<dbReference type="InterPro" id="IPR007244">
    <property type="entry name" value="Naa35_N"/>
</dbReference>
<evidence type="ECO:0000259" key="5">
    <source>
        <dbReference type="Pfam" id="PF25789"/>
    </source>
</evidence>
<evidence type="ECO:0000256" key="3">
    <source>
        <dbReference type="ARBA" id="ARBA00022490"/>
    </source>
</evidence>
<dbReference type="VEuPathDB" id="FungiDB:PNEG_01932"/>
<dbReference type="GeneID" id="19895626"/>
<organism evidence="6 7">
    <name type="scientific">Pneumocystis murina (strain B123)</name>
    <name type="common">Mouse pneumocystis pneumonia agent</name>
    <name type="synonym">Pneumocystis carinii f. sp. muris</name>
    <dbReference type="NCBI Taxonomy" id="1069680"/>
    <lineage>
        <taxon>Eukaryota</taxon>
        <taxon>Fungi</taxon>
        <taxon>Dikarya</taxon>
        <taxon>Ascomycota</taxon>
        <taxon>Taphrinomycotina</taxon>
        <taxon>Pneumocystomycetes</taxon>
        <taxon>Pneumocystaceae</taxon>
        <taxon>Pneumocystis</taxon>
    </lineage>
</organism>
<comment type="subcellular location">
    <subcellularLocation>
        <location evidence="1">Cytoplasm</location>
    </subcellularLocation>
</comment>
<dbReference type="Pfam" id="PF04112">
    <property type="entry name" value="Mak10"/>
    <property type="match status" value="1"/>
</dbReference>
<accession>M7NR71</accession>
<keyword evidence="7" id="KW-1185">Reference proteome</keyword>
<dbReference type="InterPro" id="IPR057982">
    <property type="entry name" value="TPR_NAA35"/>
</dbReference>
<evidence type="ECO:0000313" key="6">
    <source>
        <dbReference type="EMBL" id="EMR09747.1"/>
    </source>
</evidence>
<dbReference type="EMBL" id="AFWA02000009">
    <property type="protein sequence ID" value="EMR09747.1"/>
    <property type="molecule type" value="Genomic_DNA"/>
</dbReference>
<name>M7NR71_PNEMU</name>
<evidence type="ECO:0000256" key="2">
    <source>
        <dbReference type="ARBA" id="ARBA00006289"/>
    </source>
</evidence>
<comment type="similarity">
    <text evidence="2">Belongs to the MAK10 family.</text>
</comment>
<evidence type="ECO:0000259" key="4">
    <source>
        <dbReference type="Pfam" id="PF04112"/>
    </source>
</evidence>
<feature type="domain" description="NAA35-like N-terminal" evidence="4">
    <location>
        <begin position="37"/>
        <end position="197"/>
    </location>
</feature>
<reference evidence="7" key="1">
    <citation type="journal article" date="2016" name="Nat. Commun.">
        <title>Genome analysis of three Pneumocystis species reveals adaptation mechanisms to life exclusively in mammalian hosts.</title>
        <authorList>
            <person name="Ma L."/>
            <person name="Chen Z."/>
            <person name="Huang D.W."/>
            <person name="Kutty G."/>
            <person name="Ishihara M."/>
            <person name="Wang H."/>
            <person name="Abouelleil A."/>
            <person name="Bishop L."/>
            <person name="Davey E."/>
            <person name="Deng R."/>
            <person name="Deng X."/>
            <person name="Fan L."/>
            <person name="Fantoni G."/>
            <person name="Fitzgerald M."/>
            <person name="Gogineni E."/>
            <person name="Goldberg J.M."/>
            <person name="Handley G."/>
            <person name="Hu X."/>
            <person name="Huber C."/>
            <person name="Jiao X."/>
            <person name="Jones K."/>
            <person name="Levin J.Z."/>
            <person name="Liu Y."/>
            <person name="Macdonald P."/>
            <person name="Melnikov A."/>
            <person name="Raley C."/>
            <person name="Sassi M."/>
            <person name="Sherman B.T."/>
            <person name="Song X."/>
            <person name="Sykes S."/>
            <person name="Tran B."/>
            <person name="Walsh L."/>
            <person name="Xia Y."/>
            <person name="Yang J."/>
            <person name="Young S."/>
            <person name="Zeng Q."/>
            <person name="Zheng X."/>
            <person name="Stephens R."/>
            <person name="Nusbaum C."/>
            <person name="Birren B.W."/>
            <person name="Azadi P."/>
            <person name="Lempicki R.A."/>
            <person name="Cuomo C.A."/>
            <person name="Kovacs J.A."/>
        </authorList>
    </citation>
    <scope>NUCLEOTIDE SEQUENCE [LARGE SCALE GENOMIC DNA]</scope>
    <source>
        <strain evidence="7">B123</strain>
    </source>
</reference>
<dbReference type="AlphaFoldDB" id="M7NR71"/>